<dbReference type="SUPFAM" id="SSF90123">
    <property type="entry name" value="ABC transporter transmembrane region"/>
    <property type="match status" value="2"/>
</dbReference>
<dbReference type="RefSeq" id="XP_007781189.1">
    <property type="nucleotide sequence ID" value="XM_007782999.1"/>
</dbReference>
<dbReference type="InterPro" id="IPR003439">
    <property type="entry name" value="ABC_transporter-like_ATP-bd"/>
</dbReference>
<dbReference type="Pfam" id="PF00664">
    <property type="entry name" value="ABC_membrane"/>
    <property type="match status" value="2"/>
</dbReference>
<dbReference type="GO" id="GO:0016887">
    <property type="term" value="F:ATP hydrolysis activity"/>
    <property type="evidence" value="ECO:0007669"/>
    <property type="project" value="InterPro"/>
</dbReference>
<dbReference type="CDD" id="cd18578">
    <property type="entry name" value="ABC_6TM_Pgp_ABCB1_D2_like"/>
    <property type="match status" value="1"/>
</dbReference>
<dbReference type="Proteomes" id="UP000016924">
    <property type="component" value="Unassembled WGS sequence"/>
</dbReference>
<proteinExistence type="inferred from homology"/>
<dbReference type="InterPro" id="IPR039421">
    <property type="entry name" value="Type_1_exporter"/>
</dbReference>
<dbReference type="InterPro" id="IPR017871">
    <property type="entry name" value="ABC_transporter-like_CS"/>
</dbReference>
<dbReference type="PROSITE" id="PS00211">
    <property type="entry name" value="ABC_TRANSPORTER_1"/>
    <property type="match status" value="1"/>
</dbReference>
<feature type="transmembrane region" description="Helical" evidence="11">
    <location>
        <begin position="785"/>
        <end position="803"/>
    </location>
</feature>
<keyword evidence="4 11" id="KW-0812">Transmembrane</keyword>
<dbReference type="SMART" id="SM00382">
    <property type="entry name" value="AAA"/>
    <property type="match status" value="2"/>
</dbReference>
<evidence type="ECO:0000313" key="14">
    <source>
        <dbReference type="EMBL" id="EON65872.1"/>
    </source>
</evidence>
<evidence type="ECO:0000256" key="2">
    <source>
        <dbReference type="ARBA" id="ARBA00007577"/>
    </source>
</evidence>
<dbReference type="GeneID" id="19902425"/>
<evidence type="ECO:0000256" key="10">
    <source>
        <dbReference type="SAM" id="MobiDB-lite"/>
    </source>
</evidence>
<dbReference type="GO" id="GO:0005524">
    <property type="term" value="F:ATP binding"/>
    <property type="evidence" value="ECO:0007669"/>
    <property type="project" value="UniProtKB-KW"/>
</dbReference>
<evidence type="ECO:0000313" key="15">
    <source>
        <dbReference type="Proteomes" id="UP000016924"/>
    </source>
</evidence>
<dbReference type="OMA" id="LTMEDTI"/>
<evidence type="ECO:0000256" key="7">
    <source>
        <dbReference type="ARBA" id="ARBA00022840"/>
    </source>
</evidence>
<dbReference type="PROSITE" id="PS50929">
    <property type="entry name" value="ABC_TM1F"/>
    <property type="match status" value="2"/>
</dbReference>
<dbReference type="PANTHER" id="PTHR43394:SF11">
    <property type="entry name" value="ATP-BINDING CASSETTE TRANSPORTER"/>
    <property type="match status" value="1"/>
</dbReference>
<feature type="transmembrane region" description="Helical" evidence="11">
    <location>
        <begin position="110"/>
        <end position="130"/>
    </location>
</feature>
<dbReference type="Pfam" id="PF00005">
    <property type="entry name" value="ABC_tran"/>
    <property type="match status" value="2"/>
</dbReference>
<dbReference type="Gene3D" id="1.20.1560.10">
    <property type="entry name" value="ABC transporter type 1, transmembrane domain"/>
    <property type="match status" value="2"/>
</dbReference>
<dbReference type="PANTHER" id="PTHR43394">
    <property type="entry name" value="ATP-DEPENDENT PERMEASE MDL1, MITOCHONDRIAL"/>
    <property type="match status" value="1"/>
</dbReference>
<dbReference type="OrthoDB" id="6500128at2759"/>
<dbReference type="SUPFAM" id="SSF52540">
    <property type="entry name" value="P-loop containing nucleoside triphosphate hydrolases"/>
    <property type="match status" value="3"/>
</dbReference>
<accession>R7YVD7</accession>
<evidence type="ECO:0000259" key="13">
    <source>
        <dbReference type="PROSITE" id="PS50929"/>
    </source>
</evidence>
<keyword evidence="3" id="KW-0813">Transport</keyword>
<evidence type="ECO:0000256" key="11">
    <source>
        <dbReference type="SAM" id="Phobius"/>
    </source>
</evidence>
<reference evidence="15" key="1">
    <citation type="submission" date="2012-06" db="EMBL/GenBank/DDBJ databases">
        <title>The genome sequence of Coniosporium apollinis CBS 100218.</title>
        <authorList>
            <consortium name="The Broad Institute Genome Sequencing Platform"/>
            <person name="Cuomo C."/>
            <person name="Gorbushina A."/>
            <person name="Noack S."/>
            <person name="Walker B."/>
            <person name="Young S.K."/>
            <person name="Zeng Q."/>
            <person name="Gargeya S."/>
            <person name="Fitzgerald M."/>
            <person name="Haas B."/>
            <person name="Abouelleil A."/>
            <person name="Alvarado L."/>
            <person name="Arachchi H.M."/>
            <person name="Berlin A.M."/>
            <person name="Chapman S.B."/>
            <person name="Goldberg J."/>
            <person name="Griggs A."/>
            <person name="Gujja S."/>
            <person name="Hansen M."/>
            <person name="Howarth C."/>
            <person name="Imamovic A."/>
            <person name="Larimer J."/>
            <person name="McCowan C."/>
            <person name="Montmayeur A."/>
            <person name="Murphy C."/>
            <person name="Neiman D."/>
            <person name="Pearson M."/>
            <person name="Priest M."/>
            <person name="Roberts A."/>
            <person name="Saif S."/>
            <person name="Shea T."/>
            <person name="Sisk P."/>
            <person name="Sykes S."/>
            <person name="Wortman J."/>
            <person name="Nusbaum C."/>
            <person name="Birren B."/>
        </authorList>
    </citation>
    <scope>NUCLEOTIDE SEQUENCE [LARGE SCALE GENOMIC DNA]</scope>
    <source>
        <strain evidence="15">CBS 100218</strain>
    </source>
</reference>
<comment type="similarity">
    <text evidence="2">Belongs to the ABC transporter superfamily. ABCB family. Multidrug resistance exporter (TC 3.A.1.201) subfamily.</text>
</comment>
<feature type="transmembrane region" description="Helical" evidence="11">
    <location>
        <begin position="704"/>
        <end position="723"/>
    </location>
</feature>
<organism evidence="14 15">
    <name type="scientific">Coniosporium apollinis (strain CBS 100218)</name>
    <name type="common">Rock-inhabiting black yeast</name>
    <dbReference type="NCBI Taxonomy" id="1168221"/>
    <lineage>
        <taxon>Eukaryota</taxon>
        <taxon>Fungi</taxon>
        <taxon>Dikarya</taxon>
        <taxon>Ascomycota</taxon>
        <taxon>Pezizomycotina</taxon>
        <taxon>Dothideomycetes</taxon>
        <taxon>Dothideomycetes incertae sedis</taxon>
        <taxon>Coniosporium</taxon>
    </lineage>
</organism>
<dbReference type="Gene3D" id="3.40.50.300">
    <property type="entry name" value="P-loop containing nucleotide triphosphate hydrolases"/>
    <property type="match status" value="2"/>
</dbReference>
<name>R7YVD7_CONA1</name>
<feature type="transmembrane region" description="Helical" evidence="11">
    <location>
        <begin position="809"/>
        <end position="827"/>
    </location>
</feature>
<evidence type="ECO:0000256" key="9">
    <source>
        <dbReference type="ARBA" id="ARBA00023136"/>
    </source>
</evidence>
<dbReference type="InterPro" id="IPR003593">
    <property type="entry name" value="AAA+_ATPase"/>
</dbReference>
<keyword evidence="7" id="KW-0067">ATP-binding</keyword>
<keyword evidence="9 11" id="KW-0472">Membrane</keyword>
<keyword evidence="15" id="KW-1185">Reference proteome</keyword>
<evidence type="ECO:0008006" key="16">
    <source>
        <dbReference type="Google" id="ProtNLM"/>
    </source>
</evidence>
<dbReference type="HOGENOM" id="CLU_000604_17_8_1"/>
<evidence type="ECO:0000256" key="4">
    <source>
        <dbReference type="ARBA" id="ARBA00022692"/>
    </source>
</evidence>
<feature type="transmembrane region" description="Helical" evidence="11">
    <location>
        <begin position="214"/>
        <end position="237"/>
    </location>
</feature>
<gene>
    <name evidence="14" type="ORF">W97_05114</name>
</gene>
<dbReference type="GO" id="GO:0005743">
    <property type="term" value="C:mitochondrial inner membrane"/>
    <property type="evidence" value="ECO:0007669"/>
    <property type="project" value="TreeGrafter"/>
</dbReference>
<feature type="transmembrane region" description="Helical" evidence="11">
    <location>
        <begin position="136"/>
        <end position="157"/>
    </location>
</feature>
<evidence type="ECO:0000256" key="8">
    <source>
        <dbReference type="ARBA" id="ARBA00022989"/>
    </source>
</evidence>
<evidence type="ECO:0000259" key="12">
    <source>
        <dbReference type="PROSITE" id="PS50893"/>
    </source>
</evidence>
<keyword evidence="5" id="KW-0677">Repeat</keyword>
<dbReference type="eggNOG" id="KOG0055">
    <property type="taxonomic scope" value="Eukaryota"/>
</dbReference>
<comment type="subcellular location">
    <subcellularLocation>
        <location evidence="1">Membrane</location>
        <topology evidence="1">Multi-pass membrane protein</topology>
    </subcellularLocation>
</comment>
<dbReference type="GO" id="GO:0090374">
    <property type="term" value="P:oligopeptide export from mitochondrion"/>
    <property type="evidence" value="ECO:0007669"/>
    <property type="project" value="TreeGrafter"/>
</dbReference>
<feature type="transmembrane region" description="Helical" evidence="11">
    <location>
        <begin position="37"/>
        <end position="58"/>
    </location>
</feature>
<dbReference type="AlphaFoldDB" id="R7YVD7"/>
<dbReference type="STRING" id="1168221.R7YVD7"/>
<dbReference type="GO" id="GO:0015421">
    <property type="term" value="F:ABC-type oligopeptide transporter activity"/>
    <property type="evidence" value="ECO:0007669"/>
    <property type="project" value="TreeGrafter"/>
</dbReference>
<sequence>MNIVFGQLVGDFAGYFVLNTTVTKAAFQSSVNQNATYIAYLFVGKFVLSYTSMLTVRISGLRISAALRLAYLQALFAQPVSIIDTISAGKVSARITTSSNTIQLAISQQFAMLIQVIALTGGFYVVAFIYDWLLTLVASASLPFILLAYGSTLPFYIKVHKKTEHAQEQASALAFEIFGSIRVIVAFGAEERLSTQHNGWLLRAKRTEMKNGPLIGLMMLPSFFSMYSTFGLTFWFGIRRYMRGNTDDLNAIVIVLFSVVMAVMSVGRVASPIIAIAKAATAATELFKTIDSETPDTSGLKAPEIPVHADIVLKDVSFIYPSRPDVQVLDRLNVKFEAGKVTAIVGPSGSGKSTIVGLLERWYDLSDQSSKISGGRKEETLVQEDTQPAEDPKTRESGSGSIRIGHIDLRSADLKWWRSQIGLVQQEPFLFNDTIYNNVAYGLCSTQWHDAPKEETLALVKDACKEAYADEFISKLPLGYDTVVGESGIKLSGGQRQRIAIARSIIKQPPILILDEATSAVDVRTERIVQKALDSVSENRTTIVIAHRLSTIKRADKIVVLRQGRVVEEGSHQQLLNKQDGVYYGLVHAQELLIGTDGLDDEILLHSTRVESATVHQEAANTSPHGTSLAAQSETNYKQKDILRSFGRLMYEQRSRWILYSLTILGAIGAGGPVVVYPLQAYLFAKIIDVFTLTGSELVNRGNFWAGMFGVLAVGAGVSYFVLGWSSYTISIAVSTHYRQEYIDNILRKRIAFFDAEGNSAGTLTSRLSTDPTQLQQLMGTEMSMALISVFNLLGSLAISFAFGWKLSLVGLFSILPIILSAGYLRVKLEMQFEAMNAAVFADSSQFATEAVGAFRMAAVCLLLGSQAAGMWFSFAPNVAEATGAANRILSLRPSGTKEEYPPKALKIYDGSVGIEFLNVYFKYKSRDVPVITGLSLKVEPGQFAALVGASGSGKSTVISLLERFYDPDSGSIVCGGQDISTISLREYRNAMSLVAQEPTLYDGTIRENVALSVDAASATDQAIQQACIEAQIHSFIVSLPEGKSPGT</sequence>
<dbReference type="PROSITE" id="PS50893">
    <property type="entry name" value="ABC_TRANSPORTER_2"/>
    <property type="match status" value="1"/>
</dbReference>
<dbReference type="InterPro" id="IPR036640">
    <property type="entry name" value="ABC1_TM_sf"/>
</dbReference>
<feature type="transmembrane region" description="Helical" evidence="11">
    <location>
        <begin position="249"/>
        <end position="270"/>
    </location>
</feature>
<keyword evidence="6" id="KW-0547">Nucleotide-binding</keyword>
<evidence type="ECO:0000256" key="5">
    <source>
        <dbReference type="ARBA" id="ARBA00022737"/>
    </source>
</evidence>
<dbReference type="InterPro" id="IPR011527">
    <property type="entry name" value="ABC1_TM_dom"/>
</dbReference>
<feature type="domain" description="ABC transmembrane type-1" evidence="13">
    <location>
        <begin position="1"/>
        <end position="285"/>
    </location>
</feature>
<feature type="domain" description="ABC transporter" evidence="12">
    <location>
        <begin position="311"/>
        <end position="588"/>
    </location>
</feature>
<evidence type="ECO:0000256" key="6">
    <source>
        <dbReference type="ARBA" id="ARBA00022741"/>
    </source>
</evidence>
<protein>
    <recommendedName>
        <fullName evidence="16">ABC transporter</fullName>
    </recommendedName>
</protein>
<evidence type="ECO:0000256" key="3">
    <source>
        <dbReference type="ARBA" id="ARBA00022448"/>
    </source>
</evidence>
<keyword evidence="8 11" id="KW-1133">Transmembrane helix</keyword>
<dbReference type="InterPro" id="IPR027417">
    <property type="entry name" value="P-loop_NTPase"/>
</dbReference>
<dbReference type="CDD" id="cd18577">
    <property type="entry name" value="ABC_6TM_Pgp_ABCB1_D1_like"/>
    <property type="match status" value="1"/>
</dbReference>
<feature type="transmembrane region" description="Helical" evidence="11">
    <location>
        <begin position="657"/>
        <end position="684"/>
    </location>
</feature>
<feature type="domain" description="ABC transmembrane type-1" evidence="13">
    <location>
        <begin position="674"/>
        <end position="839"/>
    </location>
</feature>
<feature type="region of interest" description="Disordered" evidence="10">
    <location>
        <begin position="369"/>
        <end position="400"/>
    </location>
</feature>
<evidence type="ECO:0000256" key="1">
    <source>
        <dbReference type="ARBA" id="ARBA00004141"/>
    </source>
</evidence>
<dbReference type="EMBL" id="JH767577">
    <property type="protein sequence ID" value="EON65872.1"/>
    <property type="molecule type" value="Genomic_DNA"/>
</dbReference>